<proteinExistence type="predicted"/>
<accession>A0A813PUJ4</accession>
<keyword evidence="2" id="KW-1185">Reference proteome</keyword>
<gene>
    <name evidence="1" type="ORF">OXX778_LOCUS4304</name>
</gene>
<comment type="caution">
    <text evidence="1">The sequence shown here is derived from an EMBL/GenBank/DDBJ whole genome shotgun (WGS) entry which is preliminary data.</text>
</comment>
<dbReference type="Proteomes" id="UP000663879">
    <property type="component" value="Unassembled WGS sequence"/>
</dbReference>
<evidence type="ECO:0000313" key="2">
    <source>
        <dbReference type="Proteomes" id="UP000663879"/>
    </source>
</evidence>
<protein>
    <submittedName>
        <fullName evidence="1">Uncharacterized protein</fullName>
    </submittedName>
</protein>
<name>A0A813PUJ4_9BILA</name>
<dbReference type="AlphaFoldDB" id="A0A813PUJ4"/>
<sequence>MKYLGVILTDDNKNTEHISKYKRSALKAFNKVKKFSLLSNEVYPNKKEHLYNTFIRSILYYGLENPYLSKRERLTLKRIEGNLVKFMIGVPTRCKTTNLLCALKIKRLDALKCDFYLRIRKIIYTNELIDEVKQLENSLPNEMSHTTFFTN</sequence>
<reference evidence="1" key="1">
    <citation type="submission" date="2021-02" db="EMBL/GenBank/DDBJ databases">
        <authorList>
            <person name="Nowell W R."/>
        </authorList>
    </citation>
    <scope>NUCLEOTIDE SEQUENCE</scope>
    <source>
        <strain evidence="1">Ploen Becks lab</strain>
    </source>
</reference>
<dbReference type="EMBL" id="CAJNOC010000415">
    <property type="protein sequence ID" value="CAF0758528.1"/>
    <property type="molecule type" value="Genomic_DNA"/>
</dbReference>
<organism evidence="1 2">
    <name type="scientific">Brachionus calyciflorus</name>
    <dbReference type="NCBI Taxonomy" id="104777"/>
    <lineage>
        <taxon>Eukaryota</taxon>
        <taxon>Metazoa</taxon>
        <taxon>Spiralia</taxon>
        <taxon>Gnathifera</taxon>
        <taxon>Rotifera</taxon>
        <taxon>Eurotatoria</taxon>
        <taxon>Monogononta</taxon>
        <taxon>Pseudotrocha</taxon>
        <taxon>Ploima</taxon>
        <taxon>Brachionidae</taxon>
        <taxon>Brachionus</taxon>
    </lineage>
</organism>
<evidence type="ECO:0000313" key="1">
    <source>
        <dbReference type="EMBL" id="CAF0758528.1"/>
    </source>
</evidence>